<name>A0A8T0WTE8_PANVG</name>
<reference evidence="3" key="1">
    <citation type="submission" date="2020-05" db="EMBL/GenBank/DDBJ databases">
        <title>WGS assembly of Panicum virgatum.</title>
        <authorList>
            <person name="Lovell J.T."/>
            <person name="Jenkins J."/>
            <person name="Shu S."/>
            <person name="Juenger T.E."/>
            <person name="Schmutz J."/>
        </authorList>
    </citation>
    <scope>NUCLEOTIDE SEQUENCE</scope>
    <source>
        <strain evidence="3">AP13</strain>
    </source>
</reference>
<feature type="compositionally biased region" description="Low complexity" evidence="1">
    <location>
        <begin position="33"/>
        <end position="46"/>
    </location>
</feature>
<dbReference type="PROSITE" id="PS50126">
    <property type="entry name" value="S1"/>
    <property type="match status" value="1"/>
</dbReference>
<dbReference type="EMBL" id="CM029038">
    <property type="protein sequence ID" value="KAG2648013.1"/>
    <property type="molecule type" value="Genomic_DNA"/>
</dbReference>
<organism evidence="3 4">
    <name type="scientific">Panicum virgatum</name>
    <name type="common">Blackwell switchgrass</name>
    <dbReference type="NCBI Taxonomy" id="38727"/>
    <lineage>
        <taxon>Eukaryota</taxon>
        <taxon>Viridiplantae</taxon>
        <taxon>Streptophyta</taxon>
        <taxon>Embryophyta</taxon>
        <taxon>Tracheophyta</taxon>
        <taxon>Spermatophyta</taxon>
        <taxon>Magnoliopsida</taxon>
        <taxon>Liliopsida</taxon>
        <taxon>Poales</taxon>
        <taxon>Poaceae</taxon>
        <taxon>PACMAD clade</taxon>
        <taxon>Panicoideae</taxon>
        <taxon>Panicodae</taxon>
        <taxon>Paniceae</taxon>
        <taxon>Panicinae</taxon>
        <taxon>Panicum</taxon>
        <taxon>Panicum sect. Hiantes</taxon>
    </lineage>
</organism>
<feature type="compositionally biased region" description="Low complexity" evidence="1">
    <location>
        <begin position="309"/>
        <end position="319"/>
    </location>
</feature>
<accession>A0A8T0WTE8</accession>
<feature type="domain" description="S1 motif" evidence="2">
    <location>
        <begin position="607"/>
        <end position="675"/>
    </location>
</feature>
<dbReference type="EMBL" id="CM029038">
    <property type="protein sequence ID" value="KAG2648014.1"/>
    <property type="molecule type" value="Genomic_DNA"/>
</dbReference>
<dbReference type="OrthoDB" id="1899990at2759"/>
<dbReference type="PANTHER" id="PTHR47600:SF1">
    <property type="entry name" value="NUCLEIC ACID-BINDING, OB-FOLD-LIKE PROTEIN"/>
    <property type="match status" value="1"/>
</dbReference>
<keyword evidence="4" id="KW-1185">Reference proteome</keyword>
<evidence type="ECO:0000256" key="1">
    <source>
        <dbReference type="SAM" id="MobiDB-lite"/>
    </source>
</evidence>
<feature type="compositionally biased region" description="Polar residues" evidence="1">
    <location>
        <begin position="187"/>
        <end position="196"/>
    </location>
</feature>
<feature type="region of interest" description="Disordered" evidence="1">
    <location>
        <begin position="126"/>
        <end position="260"/>
    </location>
</feature>
<dbReference type="SMART" id="SM00316">
    <property type="entry name" value="S1"/>
    <property type="match status" value="2"/>
</dbReference>
<dbReference type="Pfam" id="PF00575">
    <property type="entry name" value="S1"/>
    <property type="match status" value="1"/>
</dbReference>
<sequence>MEAFAGAAPAAGVFAGSGAAASRPFFLRRRGGASRSGPAGRLRLLRVPPPRVGGDGGDLPPLDKWDKMELDFGRFLGEDPKLTLAKILVKKSDPDASSLDVEKLIATKKDKLDDILREFLDANKKDQAFKTPESVSPMNTRQPAISKPVEGKSSLNISRPVMGKPKQDGPPLTLLRPAGSKPKQDEPSLSQTNWETLSRPIGSKPIVRGTPVQDSWPSKESLAAATNNSEVGSLPRTTDVDVTLRKPTVHHSESEDDDLKSKLKMKPNINLKMRKDMNEDLTNISLLQKPDVTKDDVTKDIANPDQDHASASAATISAAEDSRDFELETNGLGAKLVIENVHEPSGLDDDSSAGLQPSSQTVIQETNNSPGSVDNQSATSNNFSMQAFLQGKPKRENLSAEILPSPVDEKMNATDNRNYVDDGGNVLPSKLEDITESDWTRLEHYASTGEKVEVELINCSPKGFVVSLDSLIGFLPYRNLATKWKFLAFETWLRRKGGDPSLYKQSLGLEDGYEIHDSNIEPESSSVSEVAGEDQESLPSKPKFEDPLRAYNQEKSKFLSSFIGQRLRVSVVLADRNSKKIFFSMKPKESEELIQKKKTLMAKLNVGDIVQCTIKRFVYFGIFVEVEGVPALIQQWEVSWDDTLDPAVSYKISQVVDAKVIQLDYNNNRIFLSLKDVKPNPSVGALEAVIGEDLSLGGALEPVQADFEWPEVDALMEEMRKIEDVRDVYKGRFFQSPGLAPTFQVYMAPVVGPKYKLLARYGNNVQEVMVETTLDKERLKEAILTCTNRVS</sequence>
<dbReference type="AlphaFoldDB" id="A0A8T0WTE8"/>
<dbReference type="GO" id="GO:0003676">
    <property type="term" value="F:nucleic acid binding"/>
    <property type="evidence" value="ECO:0007669"/>
    <property type="project" value="InterPro"/>
</dbReference>
<evidence type="ECO:0000313" key="4">
    <source>
        <dbReference type="Proteomes" id="UP000823388"/>
    </source>
</evidence>
<dbReference type="Gene3D" id="2.40.50.140">
    <property type="entry name" value="Nucleic acid-binding proteins"/>
    <property type="match status" value="1"/>
</dbReference>
<feature type="region of interest" description="Disordered" evidence="1">
    <location>
        <begin position="522"/>
        <end position="543"/>
    </location>
</feature>
<dbReference type="InterPro" id="IPR012340">
    <property type="entry name" value="NA-bd_OB-fold"/>
</dbReference>
<dbReference type="InterPro" id="IPR003029">
    <property type="entry name" value="S1_domain"/>
</dbReference>
<dbReference type="PANTHER" id="PTHR47600">
    <property type="entry name" value="NUCLEIC ACID-BINDING, OB-FOLD-LIKE PROTEIN"/>
    <property type="match status" value="1"/>
</dbReference>
<evidence type="ECO:0000259" key="2">
    <source>
        <dbReference type="PROSITE" id="PS50126"/>
    </source>
</evidence>
<evidence type="ECO:0000313" key="3">
    <source>
        <dbReference type="EMBL" id="KAG2648013.1"/>
    </source>
</evidence>
<gene>
    <name evidence="3" type="ORF">PVAP13_1NG010200</name>
</gene>
<feature type="compositionally biased region" description="Polar residues" evidence="1">
    <location>
        <begin position="353"/>
        <end position="379"/>
    </location>
</feature>
<feature type="region of interest" description="Disordered" evidence="1">
    <location>
        <begin position="343"/>
        <end position="379"/>
    </location>
</feature>
<comment type="caution">
    <text evidence="3">The sequence shown here is derived from an EMBL/GenBank/DDBJ whole genome shotgun (WGS) entry which is preliminary data.</text>
</comment>
<protein>
    <recommendedName>
        <fullName evidence="2">S1 motif domain-containing protein</fullName>
    </recommendedName>
</protein>
<dbReference type="SUPFAM" id="SSF50249">
    <property type="entry name" value="Nucleic acid-binding proteins"/>
    <property type="match status" value="1"/>
</dbReference>
<feature type="region of interest" description="Disordered" evidence="1">
    <location>
        <begin position="30"/>
        <end position="60"/>
    </location>
</feature>
<feature type="compositionally biased region" description="Polar residues" evidence="1">
    <location>
        <begin position="212"/>
        <end position="231"/>
    </location>
</feature>
<feature type="region of interest" description="Disordered" evidence="1">
    <location>
        <begin position="299"/>
        <end position="322"/>
    </location>
</feature>
<proteinExistence type="predicted"/>
<dbReference type="Proteomes" id="UP000823388">
    <property type="component" value="Chromosome 1N"/>
</dbReference>
<feature type="compositionally biased region" description="Polar residues" evidence="1">
    <location>
        <begin position="133"/>
        <end position="143"/>
    </location>
</feature>